<keyword evidence="1" id="KW-0560">Oxidoreductase</keyword>
<dbReference type="Pfam" id="PF00107">
    <property type="entry name" value="ADH_zinc_N"/>
    <property type="match status" value="1"/>
</dbReference>
<dbReference type="InterPro" id="IPR050129">
    <property type="entry name" value="Zn_alcohol_dh"/>
</dbReference>
<dbReference type="SUPFAM" id="SSF51735">
    <property type="entry name" value="NAD(P)-binding Rossmann-fold domains"/>
    <property type="match status" value="1"/>
</dbReference>
<dbReference type="EMBL" id="AUZZ01004351">
    <property type="protein sequence ID" value="EQD53985.1"/>
    <property type="molecule type" value="Genomic_DNA"/>
</dbReference>
<dbReference type="GO" id="GO:0016491">
    <property type="term" value="F:oxidoreductase activity"/>
    <property type="evidence" value="ECO:0007669"/>
    <property type="project" value="UniProtKB-KW"/>
</dbReference>
<evidence type="ECO:0000259" key="2">
    <source>
        <dbReference type="Pfam" id="PF00107"/>
    </source>
</evidence>
<dbReference type="PANTHER" id="PTHR43401:SF2">
    <property type="entry name" value="L-THREONINE 3-DEHYDROGENASE"/>
    <property type="match status" value="1"/>
</dbReference>
<organism evidence="3">
    <name type="scientific">mine drainage metagenome</name>
    <dbReference type="NCBI Taxonomy" id="410659"/>
    <lineage>
        <taxon>unclassified sequences</taxon>
        <taxon>metagenomes</taxon>
        <taxon>ecological metagenomes</taxon>
    </lineage>
</organism>
<name>T1BIN6_9ZZZZ</name>
<feature type="non-terminal residue" evidence="3">
    <location>
        <position position="1"/>
    </location>
</feature>
<evidence type="ECO:0000256" key="1">
    <source>
        <dbReference type="ARBA" id="ARBA00023002"/>
    </source>
</evidence>
<feature type="domain" description="Alcohol dehydrogenase-like C-terminal" evidence="2">
    <location>
        <begin position="2"/>
        <end position="118"/>
    </location>
</feature>
<reference evidence="3" key="1">
    <citation type="submission" date="2013-08" db="EMBL/GenBank/DDBJ databases">
        <authorList>
            <person name="Mendez C."/>
            <person name="Richter M."/>
            <person name="Ferrer M."/>
            <person name="Sanchez J."/>
        </authorList>
    </citation>
    <scope>NUCLEOTIDE SEQUENCE</scope>
</reference>
<dbReference type="InterPro" id="IPR013149">
    <property type="entry name" value="ADH-like_C"/>
</dbReference>
<gene>
    <name evidence="3" type="ORF">B2A_06181</name>
</gene>
<dbReference type="PANTHER" id="PTHR43401">
    <property type="entry name" value="L-THREONINE 3-DEHYDROGENASE"/>
    <property type="match status" value="1"/>
</dbReference>
<dbReference type="Gene3D" id="3.40.50.720">
    <property type="entry name" value="NAD(P)-binding Rossmann-like Domain"/>
    <property type="match status" value="1"/>
</dbReference>
<reference evidence="3" key="2">
    <citation type="journal article" date="2014" name="ISME J.">
        <title>Microbial stratification in low pH oxic and suboxic macroscopic growths along an acid mine drainage.</title>
        <authorList>
            <person name="Mendez-Garcia C."/>
            <person name="Mesa V."/>
            <person name="Sprenger R.R."/>
            <person name="Richter M."/>
            <person name="Diez M.S."/>
            <person name="Solano J."/>
            <person name="Bargiela R."/>
            <person name="Golyshina O.V."/>
            <person name="Manteca A."/>
            <person name="Ramos J.L."/>
            <person name="Gallego J.R."/>
            <person name="Llorente I."/>
            <person name="Martins Dos Santos V.A."/>
            <person name="Jensen O.N."/>
            <person name="Pelaez A.I."/>
            <person name="Sanchez J."/>
            <person name="Ferrer M."/>
        </authorList>
    </citation>
    <scope>NUCLEOTIDE SEQUENCE</scope>
</reference>
<dbReference type="InterPro" id="IPR036291">
    <property type="entry name" value="NAD(P)-bd_dom_sf"/>
</dbReference>
<dbReference type="AlphaFoldDB" id="T1BIN6"/>
<comment type="caution">
    <text evidence="3">The sequence shown here is derived from an EMBL/GenBank/DDBJ whole genome shotgun (WGS) entry which is preliminary data.</text>
</comment>
<accession>T1BIN6</accession>
<evidence type="ECO:0000313" key="3">
    <source>
        <dbReference type="EMBL" id="EQD53985.1"/>
    </source>
</evidence>
<protein>
    <submittedName>
        <fullName evidence="3">Alcohol dehydrogenase zinc-binding domain protein</fullName>
    </submittedName>
</protein>
<sequence length="164" mass="17924">TDVIAVVKHLEQVELARSFGARHIVQTTKTDDVIASVRALTPQGRGADSVVEAVALPETWQWAVDMARKGGVVNFFGGCAAGTQVALDTNRLHYNDITLRASFHHRPSVCRRAFDWIASGGFESGRFLTGSAPLEELVPVFRRFLHRSNDIKIAIHPGEGPHDG</sequence>
<dbReference type="Gene3D" id="3.90.180.10">
    <property type="entry name" value="Medium-chain alcohol dehydrogenases, catalytic domain"/>
    <property type="match status" value="1"/>
</dbReference>
<proteinExistence type="predicted"/>